<reference evidence="1 2" key="1">
    <citation type="submission" date="2022-04" db="EMBL/GenBank/DDBJ databases">
        <title>Hymenobacter sp. isolated from the air.</title>
        <authorList>
            <person name="Won M."/>
            <person name="Lee C.-M."/>
            <person name="Woen H.-Y."/>
            <person name="Kwon S.-W."/>
        </authorList>
    </citation>
    <scope>NUCLEOTIDE SEQUENCE [LARGE SCALE GENOMIC DNA]</scope>
    <source>
        <strain evidence="2">5516 S-25</strain>
    </source>
</reference>
<evidence type="ECO:0000313" key="2">
    <source>
        <dbReference type="Proteomes" id="UP000829647"/>
    </source>
</evidence>
<evidence type="ECO:0000313" key="1">
    <source>
        <dbReference type="EMBL" id="UPL50527.1"/>
    </source>
</evidence>
<keyword evidence="2" id="KW-1185">Reference proteome</keyword>
<dbReference type="InterPro" id="IPR010064">
    <property type="entry name" value="HK97-gp10_tail"/>
</dbReference>
<name>A0ABY4JCI7_9BACT</name>
<dbReference type="Pfam" id="PF04883">
    <property type="entry name" value="HK97-gp10_like"/>
    <property type="match status" value="1"/>
</dbReference>
<dbReference type="EMBL" id="CP095848">
    <property type="protein sequence ID" value="UPL50527.1"/>
    <property type="molecule type" value="Genomic_DNA"/>
</dbReference>
<accession>A0ABY4JCI7</accession>
<dbReference type="NCBIfam" id="TIGR01725">
    <property type="entry name" value="phge_HK97_gp10"/>
    <property type="match status" value="1"/>
</dbReference>
<dbReference type="RefSeq" id="WP_247976539.1">
    <property type="nucleotide sequence ID" value="NZ_CP095848.1"/>
</dbReference>
<dbReference type="Proteomes" id="UP000829647">
    <property type="component" value="Chromosome"/>
</dbReference>
<gene>
    <name evidence="1" type="ORF">MWH26_06370</name>
</gene>
<organism evidence="1 2">
    <name type="scientific">Hymenobacter sublimis</name>
    <dbReference type="NCBI Taxonomy" id="2933777"/>
    <lineage>
        <taxon>Bacteria</taxon>
        <taxon>Pseudomonadati</taxon>
        <taxon>Bacteroidota</taxon>
        <taxon>Cytophagia</taxon>
        <taxon>Cytophagales</taxon>
        <taxon>Hymenobacteraceae</taxon>
        <taxon>Hymenobacter</taxon>
    </lineage>
</organism>
<protein>
    <submittedName>
        <fullName evidence="1">HK97 gp10 family phage protein</fullName>
    </submittedName>
</protein>
<proteinExistence type="predicted"/>
<sequence length="115" mass="12529">MSATVKLEGADNLSTKLKAWATRSKQKVQAEVASTLLAIESDAKKLAPVDSGYLRSSIHANIKGAYAGSVTASAEYAVWVEFGNGRNTPQPFLYPAYHMHKEAFLRNVKAAIKFK</sequence>